<protein>
    <recommendedName>
        <fullName evidence="5">biotin--[biotin carboxyl-carrier protein] ligase</fullName>
        <ecNumber evidence="5">6.3.4.15</ecNumber>
    </recommendedName>
</protein>
<evidence type="ECO:0000313" key="8">
    <source>
        <dbReference type="EMBL" id="GEB19465.1"/>
    </source>
</evidence>
<organism evidence="8 9">
    <name type="scientific">Paenarthrobacter aurescens</name>
    <name type="common">Arthrobacter aurescens</name>
    <dbReference type="NCBI Taxonomy" id="43663"/>
    <lineage>
        <taxon>Bacteria</taxon>
        <taxon>Bacillati</taxon>
        <taxon>Actinomycetota</taxon>
        <taxon>Actinomycetes</taxon>
        <taxon>Micrococcales</taxon>
        <taxon>Micrococcaceae</taxon>
        <taxon>Paenarthrobacter</taxon>
    </lineage>
</organism>
<dbReference type="GO" id="GO:0005524">
    <property type="term" value="F:ATP binding"/>
    <property type="evidence" value="ECO:0007669"/>
    <property type="project" value="UniProtKB-KW"/>
</dbReference>
<dbReference type="EC" id="6.3.4.15" evidence="5"/>
<dbReference type="Pfam" id="PF02237">
    <property type="entry name" value="BPL_C"/>
    <property type="match status" value="1"/>
</dbReference>
<keyword evidence="3" id="KW-0067">ATP-binding</keyword>
<dbReference type="PANTHER" id="PTHR12835:SF5">
    <property type="entry name" value="BIOTIN--PROTEIN LIGASE"/>
    <property type="match status" value="1"/>
</dbReference>
<gene>
    <name evidence="8" type="ORF">AAU01_22200</name>
</gene>
<dbReference type="Pfam" id="PF03099">
    <property type="entry name" value="BPL_LplA_LipB"/>
    <property type="match status" value="1"/>
</dbReference>
<feature type="region of interest" description="Disordered" evidence="6">
    <location>
        <begin position="1"/>
        <end position="30"/>
    </location>
</feature>
<dbReference type="InterPro" id="IPR045864">
    <property type="entry name" value="aa-tRNA-synth_II/BPL/LPL"/>
</dbReference>
<dbReference type="OrthoDB" id="9807064at2"/>
<dbReference type="Gene3D" id="3.30.930.10">
    <property type="entry name" value="Bira Bifunctional Protein, Domain 2"/>
    <property type="match status" value="1"/>
</dbReference>
<dbReference type="EMBL" id="BJMD01000012">
    <property type="protein sequence ID" value="GEB19465.1"/>
    <property type="molecule type" value="Genomic_DNA"/>
</dbReference>
<dbReference type="Proteomes" id="UP000317715">
    <property type="component" value="Unassembled WGS sequence"/>
</dbReference>
<dbReference type="GO" id="GO:0005737">
    <property type="term" value="C:cytoplasm"/>
    <property type="evidence" value="ECO:0007669"/>
    <property type="project" value="TreeGrafter"/>
</dbReference>
<proteinExistence type="predicted"/>
<keyword evidence="4" id="KW-0092">Biotin</keyword>
<dbReference type="RefSeq" id="WP_141283674.1">
    <property type="nucleotide sequence ID" value="NZ_BAAAWK010000001.1"/>
</dbReference>
<keyword evidence="9" id="KW-1185">Reference proteome</keyword>
<comment type="caution">
    <text evidence="8">The sequence shown here is derived from an EMBL/GenBank/DDBJ whole genome shotgun (WGS) entry which is preliminary data.</text>
</comment>
<dbReference type="GO" id="GO:0004077">
    <property type="term" value="F:biotin--[biotin carboxyl-carrier protein] ligase activity"/>
    <property type="evidence" value="ECO:0007669"/>
    <property type="project" value="UniProtKB-EC"/>
</dbReference>
<dbReference type="AlphaFoldDB" id="A0A4Y3NG70"/>
<feature type="compositionally biased region" description="Low complexity" evidence="6">
    <location>
        <begin position="8"/>
        <end position="17"/>
    </location>
</feature>
<feature type="domain" description="BPL/LPL catalytic" evidence="7">
    <location>
        <begin position="52"/>
        <end position="238"/>
    </location>
</feature>
<evidence type="ECO:0000256" key="6">
    <source>
        <dbReference type="SAM" id="MobiDB-lite"/>
    </source>
</evidence>
<accession>A0A4Y3NG70</accession>
<dbReference type="PROSITE" id="PS51733">
    <property type="entry name" value="BPL_LPL_CATALYTIC"/>
    <property type="match status" value="1"/>
</dbReference>
<dbReference type="PANTHER" id="PTHR12835">
    <property type="entry name" value="BIOTIN PROTEIN LIGASE"/>
    <property type="match status" value="1"/>
</dbReference>
<sequence>MDAEQPESSEPQASSGGVSSGGDPSAQPREALDRDALLQPEFLAATGISHLDIVQSTGSTNQDLVRAVTVEPKKWADLSVLTAEHQTAARGRLDRHWESPERSAVSVSMVLRPVTAEGMPVPTQSYSWLSLLAAVALREALQETAGVTAEIKWPNDVLVNGRKVAGILAQMTPLGDGSVPAVILGVGLNVSLAQEELPVPTATSLALEGATTTDRTALLKSYLSRFARLYRSFCNSEGDPAAGLVGGPSLHKRVESAMVTLGREVRAHLPGDHELVGHASRLDEHGSLLVVDHGGREHVVTAGDVVHLRATESGYA</sequence>
<evidence type="ECO:0000256" key="1">
    <source>
        <dbReference type="ARBA" id="ARBA00022598"/>
    </source>
</evidence>
<reference evidence="8 9" key="1">
    <citation type="submission" date="2019-06" db="EMBL/GenBank/DDBJ databases">
        <title>Whole genome shotgun sequence of Paenarthrobacter aurescens NBRC 12136.</title>
        <authorList>
            <person name="Hosoyama A."/>
            <person name="Uohara A."/>
            <person name="Ohji S."/>
            <person name="Ichikawa N."/>
        </authorList>
    </citation>
    <scope>NUCLEOTIDE SEQUENCE [LARGE SCALE GENOMIC DNA]</scope>
    <source>
        <strain evidence="8 9">NBRC 12136</strain>
    </source>
</reference>
<name>A0A4Y3NG70_PAEAU</name>
<dbReference type="InterPro" id="IPR008988">
    <property type="entry name" value="Transcriptional_repressor_C"/>
</dbReference>
<keyword evidence="2" id="KW-0547">Nucleotide-binding</keyword>
<dbReference type="SUPFAM" id="SSF55681">
    <property type="entry name" value="Class II aaRS and biotin synthetases"/>
    <property type="match status" value="1"/>
</dbReference>
<dbReference type="InterPro" id="IPR004143">
    <property type="entry name" value="BPL_LPL_catalytic"/>
</dbReference>
<dbReference type="GeneID" id="97300342"/>
<evidence type="ECO:0000256" key="3">
    <source>
        <dbReference type="ARBA" id="ARBA00022840"/>
    </source>
</evidence>
<dbReference type="SUPFAM" id="SSF50037">
    <property type="entry name" value="C-terminal domain of transcriptional repressors"/>
    <property type="match status" value="1"/>
</dbReference>
<keyword evidence="1 8" id="KW-0436">Ligase</keyword>
<dbReference type="CDD" id="cd16442">
    <property type="entry name" value="BPL"/>
    <property type="match status" value="1"/>
</dbReference>
<evidence type="ECO:0000313" key="9">
    <source>
        <dbReference type="Proteomes" id="UP000317715"/>
    </source>
</evidence>
<dbReference type="NCBIfam" id="TIGR00121">
    <property type="entry name" value="birA_ligase"/>
    <property type="match status" value="1"/>
</dbReference>
<dbReference type="InterPro" id="IPR003142">
    <property type="entry name" value="BPL_C"/>
</dbReference>
<evidence type="ECO:0000256" key="5">
    <source>
        <dbReference type="ARBA" id="ARBA00024227"/>
    </source>
</evidence>
<evidence type="ECO:0000256" key="4">
    <source>
        <dbReference type="ARBA" id="ARBA00023267"/>
    </source>
</evidence>
<dbReference type="Gene3D" id="2.30.30.100">
    <property type="match status" value="1"/>
</dbReference>
<dbReference type="InterPro" id="IPR004408">
    <property type="entry name" value="Biotin_CoA_COase_ligase"/>
</dbReference>
<evidence type="ECO:0000256" key="2">
    <source>
        <dbReference type="ARBA" id="ARBA00022741"/>
    </source>
</evidence>
<evidence type="ECO:0000259" key="7">
    <source>
        <dbReference type="PROSITE" id="PS51733"/>
    </source>
</evidence>